<evidence type="ECO:0000259" key="1">
    <source>
        <dbReference type="Pfam" id="PF13480"/>
    </source>
</evidence>
<dbReference type="EMBL" id="JBELOE010000143">
    <property type="protein sequence ID" value="MER2491702.1"/>
    <property type="molecule type" value="Genomic_DNA"/>
</dbReference>
<organism evidence="2 3">
    <name type="scientific">Catenovulum sediminis</name>
    <dbReference type="NCBI Taxonomy" id="1740262"/>
    <lineage>
        <taxon>Bacteria</taxon>
        <taxon>Pseudomonadati</taxon>
        <taxon>Pseudomonadota</taxon>
        <taxon>Gammaproteobacteria</taxon>
        <taxon>Alteromonadales</taxon>
        <taxon>Alteromonadaceae</taxon>
        <taxon>Catenovulum</taxon>
    </lineage>
</organism>
<gene>
    <name evidence="2" type="ORF">ABS311_07380</name>
</gene>
<proteinExistence type="predicted"/>
<dbReference type="InterPro" id="IPR016181">
    <property type="entry name" value="Acyl_CoA_acyltransferase"/>
</dbReference>
<dbReference type="Proteomes" id="UP001467690">
    <property type="component" value="Unassembled WGS sequence"/>
</dbReference>
<name>A0ABV1RFJ7_9ALTE</name>
<dbReference type="InterPro" id="IPR038740">
    <property type="entry name" value="BioF2-like_GNAT_dom"/>
</dbReference>
<keyword evidence="3" id="KW-1185">Reference proteome</keyword>
<keyword evidence="2" id="KW-0012">Acyltransferase</keyword>
<evidence type="ECO:0000313" key="2">
    <source>
        <dbReference type="EMBL" id="MER2491702.1"/>
    </source>
</evidence>
<dbReference type="SUPFAM" id="SSF55729">
    <property type="entry name" value="Acyl-CoA N-acyltransferases (Nat)"/>
    <property type="match status" value="1"/>
</dbReference>
<dbReference type="RefSeq" id="WP_143871028.1">
    <property type="nucleotide sequence ID" value="NZ_CP041660.1"/>
</dbReference>
<comment type="caution">
    <text evidence="2">The sequence shown here is derived from an EMBL/GenBank/DDBJ whole genome shotgun (WGS) entry which is preliminary data.</text>
</comment>
<protein>
    <submittedName>
        <fullName evidence="2">GNAT family N-acetyltransferase</fullName>
        <ecNumber evidence="2">2.3.1.-</ecNumber>
    </submittedName>
</protein>
<feature type="domain" description="BioF2-like acetyltransferase" evidence="1">
    <location>
        <begin position="185"/>
        <end position="329"/>
    </location>
</feature>
<evidence type="ECO:0000313" key="3">
    <source>
        <dbReference type="Proteomes" id="UP001467690"/>
    </source>
</evidence>
<keyword evidence="2" id="KW-0808">Transferase</keyword>
<dbReference type="Gene3D" id="3.40.630.30">
    <property type="match status" value="1"/>
</dbReference>
<accession>A0ABV1RFJ7</accession>
<sequence>MGAIKFSDLPSLSNHHVDLVRMTDENIADTISQWLVLERESQGSFFTSVCWLKHFVSTSQTPPYLARIFGAGQLTGLAFVFFRQKKFIKQAWINRSGDPREDQVWLEYNQVLTTEDPRTQLAILSDYLCRVHSVDEINIGTSTKAQLMNHQSNVWSKVLWQAKGYSCTLDASKSNLSGLLSHFSKNTRSQIKRSIKLLNGMGNVSLRRASQVDEALMAFEEAGKLHKLKWQDKSGFVNPFFQTFHVQLIKGAFPHNIDFWILRVGETDCAYVYNFIYRKTAYFYLAGFQTFSDNKIKIGLVSHVLIMLEYARLGFTCYDFMAGDDRYKKSLSDKVDEQFIVSYRVKNGFNLVRYFYSKIKTQAVNFCRGVHFSKQNRIK</sequence>
<dbReference type="Pfam" id="PF13480">
    <property type="entry name" value="Acetyltransf_6"/>
    <property type="match status" value="1"/>
</dbReference>
<dbReference type="GO" id="GO:0016746">
    <property type="term" value="F:acyltransferase activity"/>
    <property type="evidence" value="ECO:0007669"/>
    <property type="project" value="UniProtKB-KW"/>
</dbReference>
<dbReference type="EC" id="2.3.1.-" evidence="2"/>
<reference evidence="2 3" key="1">
    <citation type="submission" date="2024-06" db="EMBL/GenBank/DDBJ databases">
        <authorList>
            <person name="Chen R.Y."/>
        </authorList>
    </citation>
    <scope>NUCLEOTIDE SEQUENCE [LARGE SCALE GENOMIC DNA]</scope>
    <source>
        <strain evidence="2 3">D2</strain>
    </source>
</reference>